<dbReference type="Proteomes" id="UP001642360">
    <property type="component" value="Unassembled WGS sequence"/>
</dbReference>
<evidence type="ECO:0000313" key="1">
    <source>
        <dbReference type="EMBL" id="CAK9139700.1"/>
    </source>
</evidence>
<name>A0ABC8R3X4_9AQUA</name>
<dbReference type="AlphaFoldDB" id="A0ABC8R3X4"/>
<accession>A0ABC8R3X4</accession>
<sequence>MVLGSKLGYTCGYYAGVRSGLYNPVEVEAATKGAEIAMREANELKVQIFAEASYQSMKQVAEENEKVEESITAGQRLLVVADSLRVTRSKSKLNFKMTKEKKPYGFRRY</sequence>
<comment type="caution">
    <text evidence="1">The sequence shown here is derived from an EMBL/GenBank/DDBJ whole genome shotgun (WGS) entry which is preliminary data.</text>
</comment>
<gene>
    <name evidence="1" type="ORF">ILEXP_LOCUS7100</name>
</gene>
<proteinExistence type="predicted"/>
<evidence type="ECO:0008006" key="3">
    <source>
        <dbReference type="Google" id="ProtNLM"/>
    </source>
</evidence>
<organism evidence="1 2">
    <name type="scientific">Ilex paraguariensis</name>
    <name type="common">yerba mate</name>
    <dbReference type="NCBI Taxonomy" id="185542"/>
    <lineage>
        <taxon>Eukaryota</taxon>
        <taxon>Viridiplantae</taxon>
        <taxon>Streptophyta</taxon>
        <taxon>Embryophyta</taxon>
        <taxon>Tracheophyta</taxon>
        <taxon>Spermatophyta</taxon>
        <taxon>Magnoliopsida</taxon>
        <taxon>eudicotyledons</taxon>
        <taxon>Gunneridae</taxon>
        <taxon>Pentapetalae</taxon>
        <taxon>asterids</taxon>
        <taxon>campanulids</taxon>
        <taxon>Aquifoliales</taxon>
        <taxon>Aquifoliaceae</taxon>
        <taxon>Ilex</taxon>
    </lineage>
</organism>
<evidence type="ECO:0000313" key="2">
    <source>
        <dbReference type="Proteomes" id="UP001642360"/>
    </source>
</evidence>
<dbReference type="EMBL" id="CAUOFW020000981">
    <property type="protein sequence ID" value="CAK9139700.1"/>
    <property type="molecule type" value="Genomic_DNA"/>
</dbReference>
<reference evidence="1 2" key="1">
    <citation type="submission" date="2024-02" db="EMBL/GenBank/DDBJ databases">
        <authorList>
            <person name="Vignale AGUSTIN F."/>
            <person name="Sosa J E."/>
            <person name="Modenutti C."/>
        </authorList>
    </citation>
    <scope>NUCLEOTIDE SEQUENCE [LARGE SCALE GENOMIC DNA]</scope>
</reference>
<protein>
    <recommendedName>
        <fullName evidence="3">RNase H type-1 domain-containing protein</fullName>
    </recommendedName>
</protein>
<keyword evidence="2" id="KW-1185">Reference proteome</keyword>